<evidence type="ECO:0000256" key="5">
    <source>
        <dbReference type="ARBA" id="ARBA00022824"/>
    </source>
</evidence>
<keyword evidence="5" id="KW-0256">Endoplasmic reticulum</keyword>
<evidence type="ECO:0000256" key="6">
    <source>
        <dbReference type="ARBA" id="ARBA00023235"/>
    </source>
</evidence>
<comment type="catalytic activity">
    <reaction evidence="1">
        <text>Catalyzes the rearrangement of -S-S- bonds in proteins.</text>
        <dbReference type="EC" id="5.3.4.1"/>
    </reaction>
</comment>
<dbReference type="PROSITE" id="PS51352">
    <property type="entry name" value="THIOREDOXIN_2"/>
    <property type="match status" value="2"/>
</dbReference>
<dbReference type="InterPro" id="IPR036249">
    <property type="entry name" value="Thioredoxin-like_sf"/>
</dbReference>
<dbReference type="STRING" id="299467.A0A443SMX3"/>
<dbReference type="CDD" id="cd02995">
    <property type="entry name" value="PDI_a_PDI_a'_C"/>
    <property type="match status" value="1"/>
</dbReference>
<dbReference type="Pfam" id="PF00085">
    <property type="entry name" value="Thioredoxin"/>
    <property type="match status" value="2"/>
</dbReference>
<feature type="domain" description="Thioredoxin" evidence="9">
    <location>
        <begin position="366"/>
        <end position="495"/>
    </location>
</feature>
<dbReference type="GO" id="GO:0034976">
    <property type="term" value="P:response to endoplasmic reticulum stress"/>
    <property type="evidence" value="ECO:0007669"/>
    <property type="project" value="TreeGrafter"/>
</dbReference>
<feature type="chain" id="PRO_5019064612" description="protein disulfide-isomerase" evidence="8">
    <location>
        <begin position="20"/>
        <end position="538"/>
    </location>
</feature>
<sequence>MFLPIFMLQILVIATLVIAEDILDLSGYDVEEFKNELQNYDVMFIKFFAPYCSRCKSIEKDFNKAAATMAEDKPSVQFAKVDCSSGLGSKVCEEFNAASFPALKLFKHGVFKKDYEGSKDSDTFVEWLKKNAHFVTQRFKSFSELNKQISKANEPAVIAIFNNNDDPLLEQWFKATEKVKRHWNYREVEFLHIFEEFSTGNSGLLTSIGLSDKKMLRAPTIILHRPPWLHNSYEASDVVYSVESKEDLEQWIKRKAFGIVLWRTRDNEEELKPPLIVAYYDMDFKQDPSFAHLWRNRIAKAALANPELSFAISNSQTFRKQLRRQNLEPPRDKQDPLVVGYDIFGVMYVMRDKFTVKNFGRYIEDFKKGDVAPHLKSEDPVTDNDERDVKVVVAATFPQMISFTKKDVFIAFYAPWCIHSKEMLPIWDELGRQLKNEPNLEIAKMDAVANEVPKQFEVPQYPTIYFVSGKTKKTIRYSGGRYIHELVMFLAAHTSVEMKGYTRDGTIRKQKQVKSEFAKVVEEVESKIDAQMNAKIEL</sequence>
<feature type="signal peptide" evidence="8">
    <location>
        <begin position="1"/>
        <end position="19"/>
    </location>
</feature>
<dbReference type="AlphaFoldDB" id="A0A443SMX3"/>
<keyword evidence="6 10" id="KW-0413">Isomerase</keyword>
<evidence type="ECO:0000259" key="9">
    <source>
        <dbReference type="PROSITE" id="PS51352"/>
    </source>
</evidence>
<dbReference type="GO" id="GO:0006457">
    <property type="term" value="P:protein folding"/>
    <property type="evidence" value="ECO:0007669"/>
    <property type="project" value="TreeGrafter"/>
</dbReference>
<dbReference type="EC" id="5.3.4.1" evidence="4"/>
<evidence type="ECO:0000313" key="10">
    <source>
        <dbReference type="EMBL" id="RWS28833.1"/>
    </source>
</evidence>
<dbReference type="OrthoDB" id="427280at2759"/>
<reference evidence="10 11" key="1">
    <citation type="journal article" date="2018" name="Gigascience">
        <title>Genomes of trombidid mites reveal novel predicted allergens and laterally-transferred genes associated with secondary metabolism.</title>
        <authorList>
            <person name="Dong X."/>
            <person name="Chaisiri K."/>
            <person name="Xia D."/>
            <person name="Armstrong S.D."/>
            <person name="Fang Y."/>
            <person name="Donnelly M.J."/>
            <person name="Kadowaki T."/>
            <person name="McGarry J.W."/>
            <person name="Darby A.C."/>
            <person name="Makepeace B.L."/>
        </authorList>
    </citation>
    <scope>NUCLEOTIDE SEQUENCE [LARGE SCALE GENOMIC DNA]</scope>
    <source>
        <strain evidence="10">UoL-UT</strain>
    </source>
</reference>
<dbReference type="VEuPathDB" id="VectorBase:LDEU003207"/>
<dbReference type="PANTHER" id="PTHR18929">
    <property type="entry name" value="PROTEIN DISULFIDE ISOMERASE"/>
    <property type="match status" value="1"/>
</dbReference>
<evidence type="ECO:0000256" key="8">
    <source>
        <dbReference type="SAM" id="SignalP"/>
    </source>
</evidence>
<proteinExistence type="inferred from homology"/>
<keyword evidence="8" id="KW-0732">Signal</keyword>
<evidence type="ECO:0000256" key="4">
    <source>
        <dbReference type="ARBA" id="ARBA00012723"/>
    </source>
</evidence>
<comment type="similarity">
    <text evidence="3">Belongs to the protein disulfide isomerase family.</text>
</comment>
<dbReference type="CDD" id="cd02961">
    <property type="entry name" value="PDI_a_family"/>
    <property type="match status" value="1"/>
</dbReference>
<dbReference type="Proteomes" id="UP000288716">
    <property type="component" value="Unassembled WGS sequence"/>
</dbReference>
<protein>
    <recommendedName>
        <fullName evidence="4">protein disulfide-isomerase</fullName>
        <ecNumber evidence="4">5.3.4.1</ecNumber>
    </recommendedName>
</protein>
<dbReference type="PANTHER" id="PTHR18929:SF132">
    <property type="entry name" value="PROTEIN DISULFIDE-ISOMERASE A3"/>
    <property type="match status" value="1"/>
</dbReference>
<keyword evidence="7" id="KW-0676">Redox-active center</keyword>
<evidence type="ECO:0000313" key="11">
    <source>
        <dbReference type="Proteomes" id="UP000288716"/>
    </source>
</evidence>
<accession>A0A443SMX3</accession>
<evidence type="ECO:0000256" key="1">
    <source>
        <dbReference type="ARBA" id="ARBA00001182"/>
    </source>
</evidence>
<dbReference type="Gene3D" id="3.40.30.10">
    <property type="entry name" value="Glutaredoxin"/>
    <property type="match status" value="4"/>
</dbReference>
<gene>
    <name evidence="10" type="ORF">B4U80_11639</name>
</gene>
<dbReference type="GO" id="GO:0005788">
    <property type="term" value="C:endoplasmic reticulum lumen"/>
    <property type="evidence" value="ECO:0007669"/>
    <property type="project" value="UniProtKB-SubCell"/>
</dbReference>
<comment type="caution">
    <text evidence="10">The sequence shown here is derived from an EMBL/GenBank/DDBJ whole genome shotgun (WGS) entry which is preliminary data.</text>
</comment>
<evidence type="ECO:0000256" key="2">
    <source>
        <dbReference type="ARBA" id="ARBA00004319"/>
    </source>
</evidence>
<feature type="domain" description="Thioredoxin" evidence="9">
    <location>
        <begin position="8"/>
        <end position="133"/>
    </location>
</feature>
<dbReference type="SUPFAM" id="SSF52833">
    <property type="entry name" value="Thioredoxin-like"/>
    <property type="match status" value="2"/>
</dbReference>
<dbReference type="GO" id="GO:0003756">
    <property type="term" value="F:protein disulfide isomerase activity"/>
    <property type="evidence" value="ECO:0007669"/>
    <property type="project" value="UniProtKB-EC"/>
</dbReference>
<evidence type="ECO:0000256" key="3">
    <source>
        <dbReference type="ARBA" id="ARBA00006347"/>
    </source>
</evidence>
<comment type="subcellular location">
    <subcellularLocation>
        <location evidence="2">Endoplasmic reticulum lumen</location>
    </subcellularLocation>
</comment>
<keyword evidence="11" id="KW-1185">Reference proteome</keyword>
<name>A0A443SMX3_9ACAR</name>
<dbReference type="EMBL" id="NCKV01001193">
    <property type="protein sequence ID" value="RWS28833.1"/>
    <property type="molecule type" value="Genomic_DNA"/>
</dbReference>
<dbReference type="InterPro" id="IPR013766">
    <property type="entry name" value="Thioredoxin_domain"/>
</dbReference>
<evidence type="ECO:0000256" key="7">
    <source>
        <dbReference type="ARBA" id="ARBA00023284"/>
    </source>
</evidence>
<organism evidence="10 11">
    <name type="scientific">Leptotrombidium deliense</name>
    <dbReference type="NCBI Taxonomy" id="299467"/>
    <lineage>
        <taxon>Eukaryota</taxon>
        <taxon>Metazoa</taxon>
        <taxon>Ecdysozoa</taxon>
        <taxon>Arthropoda</taxon>
        <taxon>Chelicerata</taxon>
        <taxon>Arachnida</taxon>
        <taxon>Acari</taxon>
        <taxon>Acariformes</taxon>
        <taxon>Trombidiformes</taxon>
        <taxon>Prostigmata</taxon>
        <taxon>Anystina</taxon>
        <taxon>Parasitengona</taxon>
        <taxon>Trombiculoidea</taxon>
        <taxon>Trombiculidae</taxon>
        <taxon>Leptotrombidium</taxon>
    </lineage>
</organism>